<dbReference type="EMBL" id="FZNY01000001">
    <property type="protein sequence ID" value="SNR36065.1"/>
    <property type="molecule type" value="Genomic_DNA"/>
</dbReference>
<evidence type="ECO:0000313" key="2">
    <source>
        <dbReference type="Proteomes" id="UP000198379"/>
    </source>
</evidence>
<evidence type="ECO:0000313" key="1">
    <source>
        <dbReference type="EMBL" id="SNR36065.1"/>
    </source>
</evidence>
<protein>
    <submittedName>
        <fullName evidence="1">Uncharacterized protein</fullName>
    </submittedName>
</protein>
<proteinExistence type="predicted"/>
<dbReference type="OrthoDB" id="982075at2"/>
<dbReference type="RefSeq" id="WP_089369505.1">
    <property type="nucleotide sequence ID" value="NZ_BMEP01000002.1"/>
</dbReference>
<reference evidence="1 2" key="1">
    <citation type="submission" date="2017-06" db="EMBL/GenBank/DDBJ databases">
        <authorList>
            <person name="Kim H.J."/>
            <person name="Triplett B.A."/>
        </authorList>
    </citation>
    <scope>NUCLEOTIDE SEQUENCE [LARGE SCALE GENOMIC DNA]</scope>
    <source>
        <strain evidence="1 2">DSM 25597</strain>
    </source>
</reference>
<accession>A0A238VNY8</accession>
<keyword evidence="2" id="KW-1185">Reference proteome</keyword>
<dbReference type="AlphaFoldDB" id="A0A238VNY8"/>
<dbReference type="Proteomes" id="UP000198379">
    <property type="component" value="Unassembled WGS sequence"/>
</dbReference>
<organism evidence="1 2">
    <name type="scientific">Dokdonia pacifica</name>
    <dbReference type="NCBI Taxonomy" id="1627892"/>
    <lineage>
        <taxon>Bacteria</taxon>
        <taxon>Pseudomonadati</taxon>
        <taxon>Bacteroidota</taxon>
        <taxon>Flavobacteriia</taxon>
        <taxon>Flavobacteriales</taxon>
        <taxon>Flavobacteriaceae</taxon>
        <taxon>Dokdonia</taxon>
    </lineage>
</organism>
<sequence length="96" mass="11434">MDTLEKIYPTKKEFLYTLKFPDEDVIKNQQEKELRLHSINRAMRLGNVVKNKVRIYFRDSLDRVIFVYTTVWGVTKNDVILKKGVTLPIKRIIHVD</sequence>
<name>A0A238VNY8_9FLAO</name>
<gene>
    <name evidence="1" type="ORF">SAMN06265376_101132</name>
</gene>